<feature type="transmembrane region" description="Helical" evidence="1">
    <location>
        <begin position="87"/>
        <end position="108"/>
    </location>
</feature>
<feature type="transmembrane region" description="Helical" evidence="1">
    <location>
        <begin position="120"/>
        <end position="145"/>
    </location>
</feature>
<accession>A0A841AIS8</accession>
<dbReference type="EMBL" id="JACHMJ010000001">
    <property type="protein sequence ID" value="MBB5843790.1"/>
    <property type="molecule type" value="Genomic_DNA"/>
</dbReference>
<protein>
    <submittedName>
        <fullName evidence="2">Uncharacterized protein</fullName>
    </submittedName>
</protein>
<feature type="transmembrane region" description="Helical" evidence="1">
    <location>
        <begin position="42"/>
        <end position="75"/>
    </location>
</feature>
<feature type="transmembrane region" description="Helical" evidence="1">
    <location>
        <begin position="259"/>
        <end position="281"/>
    </location>
</feature>
<sequence length="282" mass="29332">MTLLALLLGSVGLADLLAHLGTSRRDRLSPRRRSPRRLWAPAAIGAAAFVAGAATTGAPWGWWPVGAAAVAGWLIATRETARSTAGYWAAGTLAAAIVAAFVWGGALPTPRGPLVDWYDALPYAALADIGFTTFALVVGGAFFLVESANVVVRLALRGERDHGPVDAAAAVVPAAPKRRWWQRGVAPATSTEQPVAELGVVELRGGRFIGPLERLFLLALVLSGQFTAIAALVAAKGIIRFPEISKDAAGGSKAEYFLVGSFASWTLVLLVVLLVALGPALP</sequence>
<organism evidence="2 3">
    <name type="scientific">Conyzicola lurida</name>
    <dbReference type="NCBI Taxonomy" id="1172621"/>
    <lineage>
        <taxon>Bacteria</taxon>
        <taxon>Bacillati</taxon>
        <taxon>Actinomycetota</taxon>
        <taxon>Actinomycetes</taxon>
        <taxon>Micrococcales</taxon>
        <taxon>Microbacteriaceae</taxon>
        <taxon>Conyzicola</taxon>
    </lineage>
</organism>
<dbReference type="Proteomes" id="UP000536685">
    <property type="component" value="Unassembled WGS sequence"/>
</dbReference>
<proteinExistence type="predicted"/>
<reference evidence="2 3" key="1">
    <citation type="submission" date="2020-08" db="EMBL/GenBank/DDBJ databases">
        <title>Sequencing the genomes of 1000 actinobacteria strains.</title>
        <authorList>
            <person name="Klenk H.-P."/>
        </authorList>
    </citation>
    <scope>NUCLEOTIDE SEQUENCE [LARGE SCALE GENOMIC DNA]</scope>
    <source>
        <strain evidence="2 3">DSM 105784</strain>
    </source>
</reference>
<keyword evidence="1" id="KW-0472">Membrane</keyword>
<keyword evidence="1" id="KW-1133">Transmembrane helix</keyword>
<dbReference type="AlphaFoldDB" id="A0A841AIS8"/>
<keyword evidence="1" id="KW-0812">Transmembrane</keyword>
<name>A0A841AIS8_9MICO</name>
<comment type="caution">
    <text evidence="2">The sequence shown here is derived from an EMBL/GenBank/DDBJ whole genome shotgun (WGS) entry which is preliminary data.</text>
</comment>
<evidence type="ECO:0000313" key="2">
    <source>
        <dbReference type="EMBL" id="MBB5843790.1"/>
    </source>
</evidence>
<evidence type="ECO:0000256" key="1">
    <source>
        <dbReference type="SAM" id="Phobius"/>
    </source>
</evidence>
<keyword evidence="3" id="KW-1185">Reference proteome</keyword>
<gene>
    <name evidence="2" type="ORF">HD599_002113</name>
</gene>
<evidence type="ECO:0000313" key="3">
    <source>
        <dbReference type="Proteomes" id="UP000536685"/>
    </source>
</evidence>
<feature type="transmembrane region" description="Helical" evidence="1">
    <location>
        <begin position="215"/>
        <end position="239"/>
    </location>
</feature>
<dbReference type="RefSeq" id="WP_184237136.1">
    <property type="nucleotide sequence ID" value="NZ_JACHMJ010000001.1"/>
</dbReference>